<protein>
    <submittedName>
        <fullName evidence="2">Uncharacterized protein</fullName>
    </submittedName>
</protein>
<evidence type="ECO:0000313" key="3">
    <source>
        <dbReference type="Proteomes" id="UP000233551"/>
    </source>
</evidence>
<dbReference type="EMBL" id="PGOL01000763">
    <property type="protein sequence ID" value="PKI65239.1"/>
    <property type="molecule type" value="Genomic_DNA"/>
</dbReference>
<evidence type="ECO:0000256" key="1">
    <source>
        <dbReference type="SAM" id="MobiDB-lite"/>
    </source>
</evidence>
<feature type="compositionally biased region" description="Low complexity" evidence="1">
    <location>
        <begin position="18"/>
        <end position="27"/>
    </location>
</feature>
<evidence type="ECO:0000313" key="2">
    <source>
        <dbReference type="EMBL" id="PKI65239.1"/>
    </source>
</evidence>
<reference evidence="2 3" key="1">
    <citation type="submission" date="2017-11" db="EMBL/GenBank/DDBJ databases">
        <title>De-novo sequencing of pomegranate (Punica granatum L.) genome.</title>
        <authorList>
            <person name="Akparov Z."/>
            <person name="Amiraslanov A."/>
            <person name="Hajiyeva S."/>
            <person name="Abbasov M."/>
            <person name="Kaur K."/>
            <person name="Hamwieh A."/>
            <person name="Solovyev V."/>
            <person name="Salamov A."/>
            <person name="Braich B."/>
            <person name="Kosarev P."/>
            <person name="Mahmoud A."/>
            <person name="Hajiyev E."/>
            <person name="Babayeva S."/>
            <person name="Izzatullayeva V."/>
            <person name="Mammadov A."/>
            <person name="Mammadov A."/>
            <person name="Sharifova S."/>
            <person name="Ojaghi J."/>
            <person name="Eynullazada K."/>
            <person name="Bayramov B."/>
            <person name="Abdulazimova A."/>
            <person name="Shahmuradov I."/>
        </authorList>
    </citation>
    <scope>NUCLEOTIDE SEQUENCE [LARGE SCALE GENOMIC DNA]</scope>
    <source>
        <strain evidence="3">cv. AG2017</strain>
        <tissue evidence="2">Leaf</tissue>
    </source>
</reference>
<feature type="region of interest" description="Disordered" evidence="1">
    <location>
        <begin position="1"/>
        <end position="33"/>
    </location>
</feature>
<proteinExistence type="predicted"/>
<feature type="compositionally biased region" description="Low complexity" evidence="1">
    <location>
        <begin position="1"/>
        <end position="10"/>
    </location>
</feature>
<accession>A0A2I0K9L5</accession>
<name>A0A2I0K9L5_PUNGR</name>
<organism evidence="2 3">
    <name type="scientific">Punica granatum</name>
    <name type="common">Pomegranate</name>
    <dbReference type="NCBI Taxonomy" id="22663"/>
    <lineage>
        <taxon>Eukaryota</taxon>
        <taxon>Viridiplantae</taxon>
        <taxon>Streptophyta</taxon>
        <taxon>Embryophyta</taxon>
        <taxon>Tracheophyta</taxon>
        <taxon>Spermatophyta</taxon>
        <taxon>Magnoliopsida</taxon>
        <taxon>eudicotyledons</taxon>
        <taxon>Gunneridae</taxon>
        <taxon>Pentapetalae</taxon>
        <taxon>rosids</taxon>
        <taxon>malvids</taxon>
        <taxon>Myrtales</taxon>
        <taxon>Lythraceae</taxon>
        <taxon>Punica</taxon>
    </lineage>
</organism>
<dbReference type="Proteomes" id="UP000233551">
    <property type="component" value="Unassembled WGS sequence"/>
</dbReference>
<comment type="caution">
    <text evidence="2">The sequence shown here is derived from an EMBL/GenBank/DDBJ whole genome shotgun (WGS) entry which is preliminary data.</text>
</comment>
<sequence>MFGCKGSTSGRARRAAGRARACGSTRGHAGAKVTAQKEPNALNASIVMVECKNDKARYFARNLASFVLSKGKKMSWVSLGLELSQEEARVSIDRVFEARDSN</sequence>
<keyword evidence="3" id="KW-1185">Reference proteome</keyword>
<gene>
    <name evidence="2" type="ORF">CRG98_014388</name>
</gene>
<dbReference type="AlphaFoldDB" id="A0A2I0K9L5"/>